<dbReference type="Proteomes" id="UP000035034">
    <property type="component" value="Unassembled WGS sequence"/>
</dbReference>
<dbReference type="eggNOG" id="COG2867">
    <property type="taxonomic scope" value="Bacteria"/>
</dbReference>
<dbReference type="RefSeq" id="WP_007316888.1">
    <property type="nucleotide sequence ID" value="NZ_BAEH01000035.1"/>
</dbReference>
<dbReference type="PANTHER" id="PTHR39683">
    <property type="entry name" value="CONSERVED PROTEIN TB16.3"/>
    <property type="match status" value="1"/>
</dbReference>
<dbReference type="Gene3D" id="3.30.530.20">
    <property type="match status" value="1"/>
</dbReference>
<sequence length="147" mass="15852">MPVSAKTEFDVDAPPSVVMEVLMDVESLPEWSGPHKSAAVLEEHEDGAPKRVQVSVSLGPISDDQLLDYTWTENTCTWDLVEGSQLSSQHGVYTVTEGKGGGAHVQFELEVELKVKLPGLLVRQAQKVAVDTAKKGLSAEVKRRAAG</sequence>
<dbReference type="CDD" id="cd07819">
    <property type="entry name" value="SRPBCC_2"/>
    <property type="match status" value="1"/>
</dbReference>
<dbReference type="AlphaFoldDB" id="H0QXJ9"/>
<feature type="domain" description="Coenzyme Q-binding protein COQ10 START" evidence="1">
    <location>
        <begin position="11"/>
        <end position="134"/>
    </location>
</feature>
<comment type="caution">
    <text evidence="2">The sequence shown here is derived from an EMBL/GenBank/DDBJ whole genome shotgun (WGS) entry which is preliminary data.</text>
</comment>
<dbReference type="InterPro" id="IPR005031">
    <property type="entry name" value="COQ10_START"/>
</dbReference>
<proteinExistence type="predicted"/>
<evidence type="ECO:0000259" key="1">
    <source>
        <dbReference type="Pfam" id="PF03364"/>
    </source>
</evidence>
<evidence type="ECO:0000313" key="2">
    <source>
        <dbReference type="EMBL" id="GAB17550.1"/>
    </source>
</evidence>
<organism evidence="2 3">
    <name type="scientific">Gordonia effusa NBRC 100432</name>
    <dbReference type="NCBI Taxonomy" id="1077974"/>
    <lineage>
        <taxon>Bacteria</taxon>
        <taxon>Bacillati</taxon>
        <taxon>Actinomycetota</taxon>
        <taxon>Actinomycetes</taxon>
        <taxon>Mycobacteriales</taxon>
        <taxon>Gordoniaceae</taxon>
        <taxon>Gordonia</taxon>
    </lineage>
</organism>
<dbReference type="SUPFAM" id="SSF55961">
    <property type="entry name" value="Bet v1-like"/>
    <property type="match status" value="1"/>
</dbReference>
<dbReference type="STRING" id="1077974.GOEFS_035_00820"/>
<evidence type="ECO:0000313" key="3">
    <source>
        <dbReference type="Proteomes" id="UP000035034"/>
    </source>
</evidence>
<dbReference type="PANTHER" id="PTHR39683:SF4">
    <property type="entry name" value="COENZYME Q-BINDING PROTEIN COQ10 START DOMAIN-CONTAINING PROTEIN"/>
    <property type="match status" value="1"/>
</dbReference>
<dbReference type="OrthoDB" id="4730534at2"/>
<protein>
    <recommendedName>
        <fullName evidence="1">Coenzyme Q-binding protein COQ10 START domain-containing protein</fullName>
    </recommendedName>
</protein>
<name>H0QXJ9_9ACTN</name>
<dbReference type="Pfam" id="PF03364">
    <property type="entry name" value="Polyketide_cyc"/>
    <property type="match status" value="1"/>
</dbReference>
<reference evidence="2 3" key="1">
    <citation type="submission" date="2011-12" db="EMBL/GenBank/DDBJ databases">
        <title>Whole genome shotgun sequence of Gordonia effusa NBRC 100432.</title>
        <authorList>
            <person name="Yoshida I."/>
            <person name="Takarada H."/>
            <person name="Hosoyama A."/>
            <person name="Tsuchikane K."/>
            <person name="Katsumata H."/>
            <person name="Yamazaki S."/>
            <person name="Fujita N."/>
        </authorList>
    </citation>
    <scope>NUCLEOTIDE SEQUENCE [LARGE SCALE GENOMIC DNA]</scope>
    <source>
        <strain evidence="2 3">NBRC 100432</strain>
    </source>
</reference>
<gene>
    <name evidence="2" type="ORF">GOEFS_035_00820</name>
</gene>
<accession>H0QXJ9</accession>
<keyword evidence="3" id="KW-1185">Reference proteome</keyword>
<dbReference type="EMBL" id="BAEH01000035">
    <property type="protein sequence ID" value="GAB17550.1"/>
    <property type="molecule type" value="Genomic_DNA"/>
</dbReference>
<dbReference type="InterPro" id="IPR023393">
    <property type="entry name" value="START-like_dom_sf"/>
</dbReference>